<dbReference type="Proteomes" id="UP000198881">
    <property type="component" value="Unassembled WGS sequence"/>
</dbReference>
<organism evidence="5 6">
    <name type="scientific">Micrococcus terreus</name>
    <dbReference type="NCBI Taxonomy" id="574650"/>
    <lineage>
        <taxon>Bacteria</taxon>
        <taxon>Bacillati</taxon>
        <taxon>Actinomycetota</taxon>
        <taxon>Actinomycetes</taxon>
        <taxon>Micrococcales</taxon>
        <taxon>Micrococcaceae</taxon>
        <taxon>Micrococcus</taxon>
    </lineage>
</organism>
<evidence type="ECO:0000256" key="1">
    <source>
        <dbReference type="ARBA" id="ARBA00022676"/>
    </source>
</evidence>
<keyword evidence="2 5" id="KW-0808">Transferase</keyword>
<dbReference type="EMBL" id="FPCG01000001">
    <property type="protein sequence ID" value="SFV20186.1"/>
    <property type="molecule type" value="Genomic_DNA"/>
</dbReference>
<dbReference type="Pfam" id="PF00534">
    <property type="entry name" value="Glycos_transf_1"/>
    <property type="match status" value="1"/>
</dbReference>
<dbReference type="SUPFAM" id="SSF53756">
    <property type="entry name" value="UDP-Glycosyltransferase/glycogen phosphorylase"/>
    <property type="match status" value="1"/>
</dbReference>
<protein>
    <submittedName>
        <fullName evidence="5">Glycosyltransferase involved in cell wall bisynthesis</fullName>
    </submittedName>
</protein>
<dbReference type="AlphaFoldDB" id="A0A1I7ME34"/>
<keyword evidence="6" id="KW-1185">Reference proteome</keyword>
<dbReference type="PANTHER" id="PTHR12526">
    <property type="entry name" value="GLYCOSYLTRANSFERASE"/>
    <property type="match status" value="1"/>
</dbReference>
<evidence type="ECO:0000313" key="5">
    <source>
        <dbReference type="EMBL" id="SFV20186.1"/>
    </source>
</evidence>
<proteinExistence type="predicted"/>
<gene>
    <name evidence="5" type="ORF">SAMN04487966_101203</name>
</gene>
<evidence type="ECO:0000259" key="4">
    <source>
        <dbReference type="Pfam" id="PF13439"/>
    </source>
</evidence>
<feature type="domain" description="Glycosyltransferase subfamily 4-like N-terminal" evidence="4">
    <location>
        <begin position="53"/>
        <end position="135"/>
    </location>
</feature>
<dbReference type="Gene3D" id="3.40.50.2000">
    <property type="entry name" value="Glycogen Phosphorylase B"/>
    <property type="match status" value="2"/>
</dbReference>
<dbReference type="OrthoDB" id="9772485at2"/>
<evidence type="ECO:0000313" key="6">
    <source>
        <dbReference type="Proteomes" id="UP000198881"/>
    </source>
</evidence>
<feature type="domain" description="Glycosyl transferase family 1" evidence="3">
    <location>
        <begin position="142"/>
        <end position="299"/>
    </location>
</feature>
<dbReference type="InterPro" id="IPR001296">
    <property type="entry name" value="Glyco_trans_1"/>
</dbReference>
<reference evidence="5 6" key="1">
    <citation type="submission" date="2016-10" db="EMBL/GenBank/DDBJ databases">
        <authorList>
            <person name="de Groot N.N."/>
        </authorList>
    </citation>
    <scope>NUCLEOTIDE SEQUENCE [LARGE SCALE GENOMIC DNA]</scope>
    <source>
        <strain evidence="5 6">CGMCC 1.7054</strain>
    </source>
</reference>
<keyword evidence="1" id="KW-0328">Glycosyltransferase</keyword>
<evidence type="ECO:0000256" key="2">
    <source>
        <dbReference type="ARBA" id="ARBA00022679"/>
    </source>
</evidence>
<accession>A0A1I7ME34</accession>
<name>A0A1I7ME34_9MICC</name>
<evidence type="ECO:0000259" key="3">
    <source>
        <dbReference type="Pfam" id="PF00534"/>
    </source>
</evidence>
<dbReference type="InterPro" id="IPR028098">
    <property type="entry name" value="Glyco_trans_4-like_N"/>
</dbReference>
<dbReference type="Pfam" id="PF13439">
    <property type="entry name" value="Glyco_transf_4"/>
    <property type="match status" value="1"/>
</dbReference>
<dbReference type="CDD" id="cd03801">
    <property type="entry name" value="GT4_PimA-like"/>
    <property type="match status" value="1"/>
</dbReference>
<sequence>MHIHMVSGIFVSPDEFRNRNLQETMETILADGLRDRGIEVTTGGHSLTDNWKHADIVHIHHLANACLRLFRPPKQKIVFTRHATKDIPLHHRLVLAQTYRVADALVVLSDSERHLAATPQTHAKLHMIHNGVNPEFFAAVRRTQPLAPEPFRMLYVGQLIELKRVEIAVQLVANLRAKGHNVKLDIAYHRATLESRLMDLVQQLGITDSVTFLGPLNRQELGSAMHSAHLLVHPSRTEALPTVVTEAGLTGLPVAAFNVGGIREQVYAPEQLPPPHDIDSFYSLTTSIIENYDHHSQLASEHARIVRNRFSVDAMIDGHIRLYESLL</sequence>
<dbReference type="GO" id="GO:0016757">
    <property type="term" value="F:glycosyltransferase activity"/>
    <property type="evidence" value="ECO:0007669"/>
    <property type="project" value="UniProtKB-KW"/>
</dbReference>
<dbReference type="STRING" id="574650.SAMN04487966_101203"/>